<dbReference type="Pfam" id="PF00005">
    <property type="entry name" value="ABC_tran"/>
    <property type="match status" value="1"/>
</dbReference>
<feature type="transmembrane region" description="Helical" evidence="9">
    <location>
        <begin position="201"/>
        <end position="220"/>
    </location>
</feature>
<evidence type="ECO:0000256" key="3">
    <source>
        <dbReference type="ARBA" id="ARBA00022692"/>
    </source>
</evidence>
<dbReference type="InterPro" id="IPR011527">
    <property type="entry name" value="ABC1_TM_dom"/>
</dbReference>
<accession>A0ABX0UX96</accession>
<evidence type="ECO:0000256" key="5">
    <source>
        <dbReference type="ARBA" id="ARBA00022840"/>
    </source>
</evidence>
<feature type="transmembrane region" description="Helical" evidence="9">
    <location>
        <begin position="174"/>
        <end position="195"/>
    </location>
</feature>
<evidence type="ECO:0000313" key="13">
    <source>
        <dbReference type="Proteomes" id="UP001429580"/>
    </source>
</evidence>
<evidence type="ECO:0000259" key="11">
    <source>
        <dbReference type="PROSITE" id="PS50929"/>
    </source>
</evidence>
<evidence type="ECO:0000256" key="2">
    <source>
        <dbReference type="ARBA" id="ARBA00005417"/>
    </source>
</evidence>
<feature type="transmembrane region" description="Helical" evidence="9">
    <location>
        <begin position="293"/>
        <end position="311"/>
    </location>
</feature>
<keyword evidence="7 9" id="KW-0472">Membrane</keyword>
<gene>
    <name evidence="12" type="ORF">FHS82_000854</name>
</gene>
<dbReference type="PANTHER" id="PTHR24221">
    <property type="entry name" value="ATP-BINDING CASSETTE SUB-FAMILY B"/>
    <property type="match status" value="1"/>
</dbReference>
<dbReference type="Gene3D" id="3.40.50.300">
    <property type="entry name" value="P-loop containing nucleotide triphosphate hydrolases"/>
    <property type="match status" value="1"/>
</dbReference>
<proteinExistence type="inferred from homology"/>
<protein>
    <submittedName>
        <fullName evidence="12">PrtD family type I secretion system ABC transporter</fullName>
    </submittedName>
</protein>
<evidence type="ECO:0000256" key="9">
    <source>
        <dbReference type="SAM" id="Phobius"/>
    </source>
</evidence>
<keyword evidence="13" id="KW-1185">Reference proteome</keyword>
<organism evidence="12 13">
    <name type="scientific">Pseudochelatococcus lubricantis</name>
    <dbReference type="NCBI Taxonomy" id="1538102"/>
    <lineage>
        <taxon>Bacteria</taxon>
        <taxon>Pseudomonadati</taxon>
        <taxon>Pseudomonadota</taxon>
        <taxon>Alphaproteobacteria</taxon>
        <taxon>Hyphomicrobiales</taxon>
        <taxon>Chelatococcaceae</taxon>
        <taxon>Pseudochelatococcus</taxon>
    </lineage>
</organism>
<evidence type="ECO:0000313" key="12">
    <source>
        <dbReference type="EMBL" id="NIJ57028.1"/>
    </source>
</evidence>
<dbReference type="PROSITE" id="PS50929">
    <property type="entry name" value="ABC_TM1F"/>
    <property type="match status" value="1"/>
</dbReference>
<evidence type="ECO:0000256" key="1">
    <source>
        <dbReference type="ARBA" id="ARBA00004651"/>
    </source>
</evidence>
<dbReference type="RefSeq" id="WP_166949169.1">
    <property type="nucleotide sequence ID" value="NZ_JAASQI010000002.1"/>
</dbReference>
<evidence type="ECO:0000259" key="10">
    <source>
        <dbReference type="PROSITE" id="PS50893"/>
    </source>
</evidence>
<keyword evidence="5" id="KW-0067">ATP-binding</keyword>
<dbReference type="SMART" id="SM00382">
    <property type="entry name" value="AAA"/>
    <property type="match status" value="1"/>
</dbReference>
<dbReference type="EMBL" id="JAASQI010000002">
    <property type="protein sequence ID" value="NIJ57028.1"/>
    <property type="molecule type" value="Genomic_DNA"/>
</dbReference>
<dbReference type="SUPFAM" id="SSF90123">
    <property type="entry name" value="ABC transporter transmembrane region"/>
    <property type="match status" value="1"/>
</dbReference>
<name>A0ABX0UX96_9HYPH</name>
<dbReference type="Gene3D" id="1.20.1560.10">
    <property type="entry name" value="ABC transporter type 1, transmembrane domain"/>
    <property type="match status" value="1"/>
</dbReference>
<comment type="subcellular location">
    <subcellularLocation>
        <location evidence="1">Cell membrane</location>
        <topology evidence="1">Multi-pass membrane protein</topology>
    </subcellularLocation>
</comment>
<dbReference type="Pfam" id="PF00664">
    <property type="entry name" value="ABC_membrane"/>
    <property type="match status" value="1"/>
</dbReference>
<evidence type="ECO:0000256" key="8">
    <source>
        <dbReference type="SAM" id="MobiDB-lite"/>
    </source>
</evidence>
<dbReference type="InterPro" id="IPR003439">
    <property type="entry name" value="ABC_transporter-like_ATP-bd"/>
</dbReference>
<evidence type="ECO:0000256" key="7">
    <source>
        <dbReference type="ARBA" id="ARBA00023136"/>
    </source>
</evidence>
<feature type="region of interest" description="Disordered" evidence="8">
    <location>
        <begin position="612"/>
        <end position="636"/>
    </location>
</feature>
<dbReference type="InterPro" id="IPR027417">
    <property type="entry name" value="P-loop_NTPase"/>
</dbReference>
<feature type="transmembrane region" description="Helical" evidence="9">
    <location>
        <begin position="71"/>
        <end position="90"/>
    </location>
</feature>
<dbReference type="InterPro" id="IPR003593">
    <property type="entry name" value="AAA+_ATPase"/>
</dbReference>
<evidence type="ECO:0000256" key="6">
    <source>
        <dbReference type="ARBA" id="ARBA00022989"/>
    </source>
</evidence>
<dbReference type="PROSITE" id="PS50893">
    <property type="entry name" value="ABC_TRANSPORTER_2"/>
    <property type="match status" value="1"/>
</dbReference>
<dbReference type="PANTHER" id="PTHR24221:SF248">
    <property type="entry name" value="ABC TRANSPORTER TRANSMEMBRANE REGION"/>
    <property type="match status" value="1"/>
</dbReference>
<dbReference type="InterPro" id="IPR010128">
    <property type="entry name" value="ATPase_T1SS_PrtD-like"/>
</dbReference>
<dbReference type="SUPFAM" id="SSF52540">
    <property type="entry name" value="P-loop containing nucleoside triphosphate hydrolases"/>
    <property type="match status" value="1"/>
</dbReference>
<keyword evidence="3 9" id="KW-0812">Transmembrane</keyword>
<comment type="caution">
    <text evidence="12">The sequence shown here is derived from an EMBL/GenBank/DDBJ whole genome shotgun (WGS) entry which is preliminary data.</text>
</comment>
<dbReference type="InterPro" id="IPR017871">
    <property type="entry name" value="ABC_transporter-like_CS"/>
</dbReference>
<evidence type="ECO:0000256" key="4">
    <source>
        <dbReference type="ARBA" id="ARBA00022741"/>
    </source>
</evidence>
<feature type="transmembrane region" description="Helical" evidence="9">
    <location>
        <begin position="102"/>
        <end position="122"/>
    </location>
</feature>
<feature type="domain" description="ABC transmembrane type-1" evidence="11">
    <location>
        <begin position="71"/>
        <end position="346"/>
    </location>
</feature>
<sequence>MAVDIAKFREHAGRWIAGTGDAVASFFSGSPKGGASGGGALVAGGRAAPLRPGENALDAAFRAARPAIMSAIFFSLFINVLGLVGPLYMMQVYDRVLSSRNVTTLLLLTLIVAILYVTAAILETVRTRLLVRGGVAFDGEVKTEAFDSVQRATIQQPSQGHTQVLRDVDTVREFFTGAGIIAGCDLPWVPVYVVVAFLLHPWYGLFAIITCIISAILAIANDRATRPVLDKATKASIAASGKASATFRNAEVLQAMGMISRLRHRWEESRSAALGWQAQASDRAGYLMAASRFNRMFSQSLILGLGAYLAINREISPGMMIAASIIVGRCTQPIEAAIGNWKGFVGMRGALKRVRALLKAVPPGPPRMRLPDAKGQLVVENLVVRAPGREGPVLKGVSFGVREGTILGVIGPSAAGKSSLARAIVGVWPAVAGAVRLDGSDLKHWDPEQLGQSLGYLPQDVELFAGTIAENVARFDAPDEAKVVQAAQMAGVHEMIQHLPQGYNTQIGEGGHALSGGQRQRIGLARAIYGLPALIVLDEPNANLDAAGEQALMNTIRALKQAKRTVVLVTHKTNILTLCDAILMIADGTVQAFGERDEVLARVMGPRVVTQPAPAVQQGGGQGKPPAVPGQAAAQA</sequence>
<dbReference type="InterPro" id="IPR036640">
    <property type="entry name" value="ABC1_TM_sf"/>
</dbReference>
<feature type="domain" description="ABC transporter" evidence="10">
    <location>
        <begin position="377"/>
        <end position="612"/>
    </location>
</feature>
<reference evidence="12 13" key="1">
    <citation type="submission" date="2020-03" db="EMBL/GenBank/DDBJ databases">
        <title>Genomic Encyclopedia of Type Strains, Phase IV (KMG-IV): sequencing the most valuable type-strain genomes for metagenomic binning, comparative biology and taxonomic classification.</title>
        <authorList>
            <person name="Goeker M."/>
        </authorList>
    </citation>
    <scope>NUCLEOTIDE SEQUENCE [LARGE SCALE GENOMIC DNA]</scope>
    <source>
        <strain evidence="12 13">DSM 103870</strain>
    </source>
</reference>
<keyword evidence="6 9" id="KW-1133">Transmembrane helix</keyword>
<dbReference type="Proteomes" id="UP001429580">
    <property type="component" value="Unassembled WGS sequence"/>
</dbReference>
<dbReference type="InterPro" id="IPR039421">
    <property type="entry name" value="Type_1_exporter"/>
</dbReference>
<dbReference type="PROSITE" id="PS00211">
    <property type="entry name" value="ABC_TRANSPORTER_1"/>
    <property type="match status" value="1"/>
</dbReference>
<comment type="similarity">
    <text evidence="2">Belongs to the ABC transporter superfamily.</text>
</comment>
<dbReference type="NCBIfam" id="TIGR01842">
    <property type="entry name" value="type_I_sec_PrtD"/>
    <property type="match status" value="1"/>
</dbReference>
<keyword evidence="4" id="KW-0547">Nucleotide-binding</keyword>